<keyword evidence="4 7" id="KW-0812">Transmembrane</keyword>
<protein>
    <submittedName>
        <fullName evidence="9">Cellulose synthase (UDP-forming)</fullName>
    </submittedName>
</protein>
<evidence type="ECO:0000256" key="2">
    <source>
        <dbReference type="ARBA" id="ARBA00022676"/>
    </source>
</evidence>
<keyword evidence="5 7" id="KW-1133">Transmembrane helix</keyword>
<evidence type="ECO:0000313" key="10">
    <source>
        <dbReference type="Proteomes" id="UP000199053"/>
    </source>
</evidence>
<dbReference type="AlphaFoldDB" id="A0A1G9EW12"/>
<dbReference type="EMBL" id="FNGA01000002">
    <property type="protein sequence ID" value="SDK80362.1"/>
    <property type="molecule type" value="Genomic_DNA"/>
</dbReference>
<comment type="subcellular location">
    <subcellularLocation>
        <location evidence="1">Membrane</location>
        <topology evidence="1">Multi-pass membrane protein</topology>
    </subcellularLocation>
</comment>
<evidence type="ECO:0000256" key="4">
    <source>
        <dbReference type="ARBA" id="ARBA00022692"/>
    </source>
</evidence>
<keyword evidence="10" id="KW-1185">Reference proteome</keyword>
<evidence type="ECO:0000259" key="8">
    <source>
        <dbReference type="Pfam" id="PF00535"/>
    </source>
</evidence>
<evidence type="ECO:0000256" key="7">
    <source>
        <dbReference type="SAM" id="Phobius"/>
    </source>
</evidence>
<gene>
    <name evidence="9" type="ORF">SAMN05660337_1289</name>
</gene>
<feature type="transmembrane region" description="Helical" evidence="7">
    <location>
        <begin position="544"/>
        <end position="563"/>
    </location>
</feature>
<dbReference type="GO" id="GO:0005886">
    <property type="term" value="C:plasma membrane"/>
    <property type="evidence" value="ECO:0007669"/>
    <property type="project" value="TreeGrafter"/>
</dbReference>
<dbReference type="Gene3D" id="3.90.550.10">
    <property type="entry name" value="Spore Coat Polysaccharide Biosynthesis Protein SpsA, Chain A"/>
    <property type="match status" value="1"/>
</dbReference>
<dbReference type="PANTHER" id="PTHR43867">
    <property type="entry name" value="CELLULOSE SYNTHASE CATALYTIC SUBUNIT A [UDP-FORMING]"/>
    <property type="match status" value="1"/>
</dbReference>
<sequence length="601" mass="69703">MKEFYFSKFEHRTPYKPVPFSGGRQFLYQYLATINIAMGVWYFHWRWFYSLNTEALWFSIPLALAETLAFLSTFLFIINLWAYRDETPKTPPKTVSDILAEKDRPPVDRPITVDVFLPTYTEDPELVRYSIHDSKAVTYPYPADIRIHILDDGKREEMRNVAEEEQVGYITRDDNRGFKAGNLRNAMEQTSGDIIVILDADTRPFPKFLERTLGYFKDPDVAWVQTPQWFYDLPEGITLEKWLGKKLGRTGSFIGRMIENIIGTVNIGRDIFGSDPRMFYDCILRKRMNFNASFCCGAGSLHRREAVQRAALIRYAEEIERHADHASKDTDDPELAEAMRFGAIRGFMTETEVTPYKYHVSEDIYTSMLLHADRSRRWKSIHHPEILSKMLSPQDLGSYLTQNFKYSSGTLDLLRRDNPVSLPGLSSGQRLMYFASTFSYFAAFWMIIFLITPPIFYFTNIVPVKGFDLDFFIHILSFQIICQLTFMFGTWGVNTLRNVQYYVAFFPLNIRAIWTVLKGSTIKFNVTPKTGESKVRLDLVRPQIFVIALNLAGIFWYLGRIFLGYEYDLLGFIIATFWSLLNMSSLLVIIRAAAWSPDSNK</sequence>
<evidence type="ECO:0000256" key="1">
    <source>
        <dbReference type="ARBA" id="ARBA00004141"/>
    </source>
</evidence>
<dbReference type="InterPro" id="IPR050321">
    <property type="entry name" value="Glycosyltr_2/OpgH_subfam"/>
</dbReference>
<name>A0A1G9EW12_9BACT</name>
<reference evidence="10" key="1">
    <citation type="submission" date="2016-10" db="EMBL/GenBank/DDBJ databases">
        <authorList>
            <person name="Varghese N."/>
            <person name="Submissions S."/>
        </authorList>
    </citation>
    <scope>NUCLEOTIDE SEQUENCE [LARGE SCALE GENOMIC DNA]</scope>
    <source>
        <strain evidence="10">DSM 16995</strain>
    </source>
</reference>
<dbReference type="Proteomes" id="UP000199053">
    <property type="component" value="Unassembled WGS sequence"/>
</dbReference>
<feature type="domain" description="Glycosyltransferase 2-like" evidence="8">
    <location>
        <begin position="115"/>
        <end position="267"/>
    </location>
</feature>
<dbReference type="GO" id="GO:0016758">
    <property type="term" value="F:hexosyltransferase activity"/>
    <property type="evidence" value="ECO:0007669"/>
    <property type="project" value="TreeGrafter"/>
</dbReference>
<dbReference type="PANTHER" id="PTHR43867:SF2">
    <property type="entry name" value="CELLULOSE SYNTHASE CATALYTIC SUBUNIT A [UDP-FORMING]"/>
    <property type="match status" value="1"/>
</dbReference>
<feature type="transmembrane region" description="Helical" evidence="7">
    <location>
        <begin position="26"/>
        <end position="44"/>
    </location>
</feature>
<feature type="transmembrane region" description="Helical" evidence="7">
    <location>
        <begin position="471"/>
        <end position="493"/>
    </location>
</feature>
<feature type="transmembrane region" description="Helical" evidence="7">
    <location>
        <begin position="56"/>
        <end position="83"/>
    </location>
</feature>
<dbReference type="Pfam" id="PF00535">
    <property type="entry name" value="Glycos_transf_2"/>
    <property type="match status" value="1"/>
</dbReference>
<dbReference type="SUPFAM" id="SSF53448">
    <property type="entry name" value="Nucleotide-diphospho-sugar transferases"/>
    <property type="match status" value="1"/>
</dbReference>
<dbReference type="InterPro" id="IPR001173">
    <property type="entry name" value="Glyco_trans_2-like"/>
</dbReference>
<evidence type="ECO:0000256" key="3">
    <source>
        <dbReference type="ARBA" id="ARBA00022679"/>
    </source>
</evidence>
<dbReference type="STRING" id="246191.SAMN05660337_1289"/>
<evidence type="ECO:0000313" key="9">
    <source>
        <dbReference type="EMBL" id="SDK80362.1"/>
    </source>
</evidence>
<keyword evidence="3" id="KW-0808">Transferase</keyword>
<keyword evidence="6 7" id="KW-0472">Membrane</keyword>
<dbReference type="CDD" id="cd06421">
    <property type="entry name" value="CESA_CelA_like"/>
    <property type="match status" value="1"/>
</dbReference>
<accession>A0A1G9EW12</accession>
<dbReference type="InterPro" id="IPR029044">
    <property type="entry name" value="Nucleotide-diphossugar_trans"/>
</dbReference>
<keyword evidence="2" id="KW-0328">Glycosyltransferase</keyword>
<dbReference type="OrthoDB" id="9806824at2"/>
<dbReference type="RefSeq" id="WP_092159418.1">
    <property type="nucleotide sequence ID" value="NZ_FNGA01000002.1"/>
</dbReference>
<evidence type="ECO:0000256" key="6">
    <source>
        <dbReference type="ARBA" id="ARBA00023136"/>
    </source>
</evidence>
<feature type="transmembrane region" description="Helical" evidence="7">
    <location>
        <begin position="431"/>
        <end position="451"/>
    </location>
</feature>
<evidence type="ECO:0000256" key="5">
    <source>
        <dbReference type="ARBA" id="ARBA00022989"/>
    </source>
</evidence>
<proteinExistence type="predicted"/>
<organism evidence="9 10">
    <name type="scientific">Maridesulfovibrio ferrireducens</name>
    <dbReference type="NCBI Taxonomy" id="246191"/>
    <lineage>
        <taxon>Bacteria</taxon>
        <taxon>Pseudomonadati</taxon>
        <taxon>Thermodesulfobacteriota</taxon>
        <taxon>Desulfovibrionia</taxon>
        <taxon>Desulfovibrionales</taxon>
        <taxon>Desulfovibrionaceae</taxon>
        <taxon>Maridesulfovibrio</taxon>
    </lineage>
</organism>
<feature type="transmembrane region" description="Helical" evidence="7">
    <location>
        <begin position="569"/>
        <end position="594"/>
    </location>
</feature>